<dbReference type="PANTHER" id="PTHR37067:SF3">
    <property type="entry name" value="PX DOMAIN-CONTAINING PROTEIN"/>
    <property type="match status" value="1"/>
</dbReference>
<evidence type="ECO:0000313" key="2">
    <source>
        <dbReference type="Proteomes" id="UP001162031"/>
    </source>
</evidence>
<comment type="caution">
    <text evidence="1">The sequence shown here is derived from an EMBL/GenBank/DDBJ whole genome shotgun (WGS) entry which is preliminary data.</text>
</comment>
<sequence length="244" mass="27269">MTFTEENHAGMLPTDSWWTVTYAIAPSINAINITSDLLQNRSLLLAHHEAHSMVLVGTIKSMFELKLIDQDDADAEEDDKFVRFKTIRVRADHLVTLIVDEGSMACDCLLRLDDSEKAVVLKQIVAYAETLVIDLQAVRAEHDDNNLPRELVSPPDIYQDEEDHRQLVAAYKNGPILRCAIDEHDVKTTFDDAWVVVPGKYLRLRTFCGGLASVFTNMTSVELDFLISEMGGGLEQDGPDSSFA</sequence>
<evidence type="ECO:0000313" key="1">
    <source>
        <dbReference type="EMBL" id="CAI5743291.1"/>
    </source>
</evidence>
<dbReference type="PANTHER" id="PTHR37067">
    <property type="entry name" value="PX DOMAIN-CONTAINING PROTEIN"/>
    <property type="match status" value="1"/>
</dbReference>
<name>A0AAV0V2A7_HYABA</name>
<gene>
    <name evidence="1" type="ORF">HBR001_LOCUS9401</name>
</gene>
<accession>A0AAV0V2A7</accession>
<protein>
    <submittedName>
        <fullName evidence="1">Uncharacterized protein</fullName>
    </submittedName>
</protein>
<dbReference type="Proteomes" id="UP001162031">
    <property type="component" value="Unassembled WGS sequence"/>
</dbReference>
<keyword evidence="2" id="KW-1185">Reference proteome</keyword>
<dbReference type="AlphaFoldDB" id="A0AAV0V2A7"/>
<reference evidence="1" key="1">
    <citation type="submission" date="2022-12" db="EMBL/GenBank/DDBJ databases">
        <authorList>
            <person name="Webb A."/>
        </authorList>
    </citation>
    <scope>NUCLEOTIDE SEQUENCE</scope>
    <source>
        <strain evidence="1">Hp1</strain>
    </source>
</reference>
<proteinExistence type="predicted"/>
<organism evidence="1 2">
    <name type="scientific">Hyaloperonospora brassicae</name>
    <name type="common">Brassica downy mildew</name>
    <name type="synonym">Peronospora brassicae</name>
    <dbReference type="NCBI Taxonomy" id="162125"/>
    <lineage>
        <taxon>Eukaryota</taxon>
        <taxon>Sar</taxon>
        <taxon>Stramenopiles</taxon>
        <taxon>Oomycota</taxon>
        <taxon>Peronosporomycetes</taxon>
        <taxon>Peronosporales</taxon>
        <taxon>Peronosporaceae</taxon>
        <taxon>Hyaloperonospora</taxon>
    </lineage>
</organism>
<dbReference type="EMBL" id="CANTFL010001488">
    <property type="protein sequence ID" value="CAI5743291.1"/>
    <property type="molecule type" value="Genomic_DNA"/>
</dbReference>